<dbReference type="GO" id="GO:0044281">
    <property type="term" value="P:small molecule metabolic process"/>
    <property type="evidence" value="ECO:0007669"/>
    <property type="project" value="UniProtKB-ARBA"/>
</dbReference>
<dbReference type="RefSeq" id="WP_053342495.1">
    <property type="nucleotide sequence ID" value="NZ_JACBDC010000001.1"/>
</dbReference>
<dbReference type="PIRSF" id="PIRSF000535">
    <property type="entry name" value="1PFK/6PFK/LacC"/>
    <property type="match status" value="1"/>
</dbReference>
<dbReference type="GO" id="GO:2001059">
    <property type="term" value="P:D-tagatose 6-phosphate catabolic process"/>
    <property type="evidence" value="ECO:0007669"/>
    <property type="project" value="UniProtKB-UniPathway"/>
</dbReference>
<protein>
    <recommendedName>
        <fullName evidence="6">Tagatose-6-phosphate kinase</fullName>
        <ecNumber evidence="6">2.7.1.144</ecNumber>
    </recommendedName>
</protein>
<dbReference type="OrthoDB" id="9801219at2"/>
<proteinExistence type="inferred from homology"/>
<dbReference type="Pfam" id="PF00294">
    <property type="entry name" value="PfkB"/>
    <property type="match status" value="1"/>
</dbReference>
<gene>
    <name evidence="8" type="ORF">FC774_05420</name>
    <name evidence="9" type="ORF">FDB51_05250</name>
</gene>
<organism evidence="8 11">
    <name type="scientific">Clostridium botulinum</name>
    <dbReference type="NCBI Taxonomy" id="1491"/>
    <lineage>
        <taxon>Bacteria</taxon>
        <taxon>Bacillati</taxon>
        <taxon>Bacillota</taxon>
        <taxon>Clostridia</taxon>
        <taxon>Eubacteriales</taxon>
        <taxon>Clostridiaceae</taxon>
        <taxon>Clostridium</taxon>
    </lineage>
</organism>
<dbReference type="GO" id="GO:0005524">
    <property type="term" value="F:ATP binding"/>
    <property type="evidence" value="ECO:0007669"/>
    <property type="project" value="UniProtKB-KW"/>
</dbReference>
<dbReference type="Proteomes" id="UP000476820">
    <property type="component" value="Unassembled WGS sequence"/>
</dbReference>
<evidence type="ECO:0000256" key="6">
    <source>
        <dbReference type="PIRNR" id="PIRNR000535"/>
    </source>
</evidence>
<dbReference type="InterPro" id="IPR029056">
    <property type="entry name" value="Ribokinase-like"/>
</dbReference>
<dbReference type="InterPro" id="IPR017583">
    <property type="entry name" value="Tagatose/fructose_Pkinase"/>
</dbReference>
<evidence type="ECO:0000313" key="8">
    <source>
        <dbReference type="EMBL" id="NFF87312.1"/>
    </source>
</evidence>
<comment type="similarity">
    <text evidence="6">Belongs to the carbohydrate kinase PfkB family. LacC subfamily.</text>
</comment>
<dbReference type="GO" id="GO:0016052">
    <property type="term" value="P:carbohydrate catabolic process"/>
    <property type="evidence" value="ECO:0007669"/>
    <property type="project" value="UniProtKB-ARBA"/>
</dbReference>
<keyword evidence="6" id="KW-0423">Lactose metabolism</keyword>
<dbReference type="Proteomes" id="UP000473681">
    <property type="component" value="Unassembled WGS sequence"/>
</dbReference>
<dbReference type="NCBIfam" id="TIGR03168">
    <property type="entry name" value="1-PFK"/>
    <property type="match status" value="1"/>
</dbReference>
<dbReference type="EMBL" id="SWVK01000005">
    <property type="protein sequence ID" value="NFN34549.1"/>
    <property type="molecule type" value="Genomic_DNA"/>
</dbReference>
<dbReference type="UniPathway" id="UPA00704">
    <property type="reaction ID" value="UER00715"/>
</dbReference>
<dbReference type="EMBL" id="SWOV01000010">
    <property type="protein sequence ID" value="NFF87312.1"/>
    <property type="molecule type" value="Genomic_DNA"/>
</dbReference>
<dbReference type="InterPro" id="IPR002173">
    <property type="entry name" value="Carboh/pur_kinase_PfkB_CS"/>
</dbReference>
<accession>A0A0M1LW67</accession>
<comment type="caution">
    <text evidence="8">The sequence shown here is derived from an EMBL/GenBank/DDBJ whole genome shotgun (WGS) entry which is preliminary data.</text>
</comment>
<comment type="similarity">
    <text evidence="1">Belongs to the carbohydrate kinase pfkB family.</text>
</comment>
<dbReference type="GO" id="GO:0009024">
    <property type="term" value="F:tagatose-6-phosphate kinase activity"/>
    <property type="evidence" value="ECO:0007669"/>
    <property type="project" value="UniProtKB-EC"/>
</dbReference>
<evidence type="ECO:0000256" key="1">
    <source>
        <dbReference type="ARBA" id="ARBA00005380"/>
    </source>
</evidence>
<evidence type="ECO:0000313" key="10">
    <source>
        <dbReference type="Proteomes" id="UP000473681"/>
    </source>
</evidence>
<sequence>MILVINLNASIDKRYEIADIKKGRVMRARNVQNTPGGKGLHVANIVNILNENCIATGFLGGKSGEFIEEKLKYYGIKNDFVKISGETRECLAFITDDFIQTEILEPGPEITIEEKNNFINKYNELIEKANIIVASGSLPQNVPKKFYIELIEYANKKGKKFLLDASGEPLKEGIEAKPYFIKPNKDEIEDLTGRKILSEEDAINEINILSKKGISFITISLGAEGSIVGFEDKIYKVNIPKIEVINPVGSGDAYVGGIAVALERGYDIIDTLKLASACGTANAIEKETGFVNKDVVEKLFNKIIVKELRYEC</sequence>
<dbReference type="AlphaFoldDB" id="A0A0M1LW67"/>
<evidence type="ECO:0000256" key="5">
    <source>
        <dbReference type="ARBA" id="ARBA00022840"/>
    </source>
</evidence>
<evidence type="ECO:0000313" key="9">
    <source>
        <dbReference type="EMBL" id="NFN34549.1"/>
    </source>
</evidence>
<dbReference type="EC" id="2.7.1.144" evidence="6"/>
<dbReference type="Gene3D" id="3.40.1190.20">
    <property type="match status" value="1"/>
</dbReference>
<dbReference type="InterPro" id="IPR011611">
    <property type="entry name" value="PfkB_dom"/>
</dbReference>
<dbReference type="FunFam" id="3.40.1190.20:FF:000001">
    <property type="entry name" value="Phosphofructokinase"/>
    <property type="match status" value="1"/>
</dbReference>
<keyword evidence="2 6" id="KW-0808">Transferase</keyword>
<dbReference type="CDD" id="cd01164">
    <property type="entry name" value="FruK_PfkB_like"/>
    <property type="match status" value="1"/>
</dbReference>
<dbReference type="GO" id="GO:0005829">
    <property type="term" value="C:cytosol"/>
    <property type="evidence" value="ECO:0007669"/>
    <property type="project" value="TreeGrafter"/>
</dbReference>
<dbReference type="GO" id="GO:0005988">
    <property type="term" value="P:lactose metabolic process"/>
    <property type="evidence" value="ECO:0007669"/>
    <property type="project" value="UniProtKB-KW"/>
</dbReference>
<name>A0A0M1LW67_CLOBO</name>
<evidence type="ECO:0000313" key="11">
    <source>
        <dbReference type="Proteomes" id="UP000476820"/>
    </source>
</evidence>
<dbReference type="PROSITE" id="PS00584">
    <property type="entry name" value="PFKB_KINASES_2"/>
    <property type="match status" value="1"/>
</dbReference>
<dbReference type="PANTHER" id="PTHR46566">
    <property type="entry name" value="1-PHOSPHOFRUCTOKINASE-RELATED"/>
    <property type="match status" value="1"/>
</dbReference>
<keyword evidence="5 6" id="KW-0067">ATP-binding</keyword>
<feature type="domain" description="Carbohydrate kinase PfkB" evidence="7">
    <location>
        <begin position="20"/>
        <end position="289"/>
    </location>
</feature>
<evidence type="ECO:0000256" key="3">
    <source>
        <dbReference type="ARBA" id="ARBA00022741"/>
    </source>
</evidence>
<dbReference type="GO" id="GO:0008443">
    <property type="term" value="F:phosphofructokinase activity"/>
    <property type="evidence" value="ECO:0007669"/>
    <property type="project" value="UniProtKB-ARBA"/>
</dbReference>
<dbReference type="PANTHER" id="PTHR46566:SF5">
    <property type="entry name" value="1-PHOSPHOFRUCTOKINASE"/>
    <property type="match status" value="1"/>
</dbReference>
<keyword evidence="4 8" id="KW-0418">Kinase</keyword>
<dbReference type="SUPFAM" id="SSF53613">
    <property type="entry name" value="Ribokinase-like"/>
    <property type="match status" value="1"/>
</dbReference>
<comment type="catalytic activity">
    <reaction evidence="6">
        <text>D-tagatofuranose 6-phosphate + ATP = D-tagatofuranose 1,6-bisphosphate + ADP + H(+)</text>
        <dbReference type="Rhea" id="RHEA:12420"/>
        <dbReference type="ChEBI" id="CHEBI:15378"/>
        <dbReference type="ChEBI" id="CHEBI:30616"/>
        <dbReference type="ChEBI" id="CHEBI:58694"/>
        <dbReference type="ChEBI" id="CHEBI:58695"/>
        <dbReference type="ChEBI" id="CHEBI:456216"/>
        <dbReference type="EC" id="2.7.1.144"/>
    </reaction>
</comment>
<comment type="pathway">
    <text evidence="6">Carbohydrate metabolism; D-tagatose 6-phosphate degradation; D-glyceraldehyde 3-phosphate and glycerone phosphate from D-tagatose 6-phosphate: step 1/2.</text>
</comment>
<evidence type="ECO:0000259" key="7">
    <source>
        <dbReference type="Pfam" id="PF00294"/>
    </source>
</evidence>
<reference evidence="10 11" key="1">
    <citation type="submission" date="2019-04" db="EMBL/GenBank/DDBJ databases">
        <title>Genome sequencing of Clostridium botulinum Groups I-IV and Clostridium butyricum.</title>
        <authorList>
            <person name="Brunt J."/>
            <person name="Van Vliet A.H.M."/>
            <person name="Stringer S.C."/>
            <person name="Carter A.T."/>
            <person name="Peck M.W."/>
        </authorList>
    </citation>
    <scope>NUCLEOTIDE SEQUENCE [LARGE SCALE GENOMIC DNA]</scope>
    <source>
        <strain evidence="8 11">1605</strain>
        <strain evidence="9 10">CB-K-33E</strain>
    </source>
</reference>
<evidence type="ECO:0000256" key="4">
    <source>
        <dbReference type="ARBA" id="ARBA00022777"/>
    </source>
</evidence>
<keyword evidence="3 6" id="KW-0547">Nucleotide-binding</keyword>
<evidence type="ECO:0000256" key="2">
    <source>
        <dbReference type="ARBA" id="ARBA00022679"/>
    </source>
</evidence>